<dbReference type="Proteomes" id="UP000640426">
    <property type="component" value="Unassembled WGS sequence"/>
</dbReference>
<feature type="transmembrane region" description="Helical" evidence="5">
    <location>
        <begin position="49"/>
        <end position="66"/>
    </location>
</feature>
<evidence type="ECO:0000313" key="7">
    <source>
        <dbReference type="Proteomes" id="UP000640426"/>
    </source>
</evidence>
<dbReference type="NCBIfam" id="NF010428">
    <property type="entry name" value="PRK13854.1"/>
    <property type="match status" value="1"/>
</dbReference>
<comment type="subcellular location">
    <subcellularLocation>
        <location evidence="1">Membrane</location>
    </subcellularLocation>
</comment>
<proteinExistence type="predicted"/>
<dbReference type="EMBL" id="JAELXS010000017">
    <property type="protein sequence ID" value="MBJ6123621.1"/>
    <property type="molecule type" value="Genomic_DNA"/>
</dbReference>
<reference evidence="7" key="1">
    <citation type="submission" date="2020-12" db="EMBL/GenBank/DDBJ databases">
        <title>Hymenobacter sp.</title>
        <authorList>
            <person name="Kim M.K."/>
        </authorList>
    </citation>
    <scope>NUCLEOTIDE SEQUENCE [LARGE SCALE GENOMIC DNA]</scope>
    <source>
        <strain evidence="7">BT553</strain>
    </source>
</reference>
<evidence type="ECO:0000256" key="4">
    <source>
        <dbReference type="ARBA" id="ARBA00023136"/>
    </source>
</evidence>
<keyword evidence="2 5" id="KW-0812">Transmembrane</keyword>
<name>A0ABS0XUA3_9SPHN</name>
<keyword evidence="4 5" id="KW-0472">Membrane</keyword>
<evidence type="ECO:0000256" key="5">
    <source>
        <dbReference type="SAM" id="Phobius"/>
    </source>
</evidence>
<organism evidence="6 7">
    <name type="scientific">Sphingomonas mollis</name>
    <dbReference type="NCBI Taxonomy" id="2795726"/>
    <lineage>
        <taxon>Bacteria</taxon>
        <taxon>Pseudomonadati</taxon>
        <taxon>Pseudomonadota</taxon>
        <taxon>Alphaproteobacteria</taxon>
        <taxon>Sphingomonadales</taxon>
        <taxon>Sphingomonadaceae</taxon>
        <taxon>Sphingomonas</taxon>
    </lineage>
</organism>
<protein>
    <submittedName>
        <fullName evidence="6">Type IV secretion system protein VirB3</fullName>
    </submittedName>
</protein>
<evidence type="ECO:0000256" key="2">
    <source>
        <dbReference type="ARBA" id="ARBA00022692"/>
    </source>
</evidence>
<keyword evidence="3 5" id="KW-1133">Transmembrane helix</keyword>
<evidence type="ECO:0000256" key="1">
    <source>
        <dbReference type="ARBA" id="ARBA00004370"/>
    </source>
</evidence>
<keyword evidence="7" id="KW-1185">Reference proteome</keyword>
<gene>
    <name evidence="6" type="ORF">JAO74_17720</name>
</gene>
<dbReference type="Pfam" id="PF05101">
    <property type="entry name" value="VirB3"/>
    <property type="match status" value="1"/>
</dbReference>
<dbReference type="InterPro" id="IPR007792">
    <property type="entry name" value="T4SS_VirB3/TrbD/AvhB"/>
</dbReference>
<comment type="caution">
    <text evidence="6">The sequence shown here is derived from an EMBL/GenBank/DDBJ whole genome shotgun (WGS) entry which is preliminary data.</text>
</comment>
<accession>A0ABS0XUA3</accession>
<sequence length="114" mass="12596">MTTDREMLERDALFLGLTRPALFAGVPLEAAVPIMMAGAITMIVAGNPLYAIAVAGGAYFAARMVVRHDPNTFRLLFLWTQTKARSRNRVFWGGSSYSPLPLKGLRRKGFGRHD</sequence>
<evidence type="ECO:0000313" key="6">
    <source>
        <dbReference type="EMBL" id="MBJ6123621.1"/>
    </source>
</evidence>
<feature type="transmembrane region" description="Helical" evidence="5">
    <location>
        <begin position="21"/>
        <end position="43"/>
    </location>
</feature>
<evidence type="ECO:0000256" key="3">
    <source>
        <dbReference type="ARBA" id="ARBA00022989"/>
    </source>
</evidence>
<dbReference type="RefSeq" id="WP_199041412.1">
    <property type="nucleotide sequence ID" value="NZ_JAELXS010000017.1"/>
</dbReference>